<keyword evidence="3" id="KW-1185">Reference proteome</keyword>
<dbReference type="AlphaFoldDB" id="A0AAU9P5Q4"/>
<evidence type="ECO:0000313" key="2">
    <source>
        <dbReference type="EMBL" id="CAH1445308.1"/>
    </source>
</evidence>
<reference evidence="2 3" key="1">
    <citation type="submission" date="2022-01" db="EMBL/GenBank/DDBJ databases">
        <authorList>
            <person name="Xiong W."/>
            <person name="Schranz E."/>
        </authorList>
    </citation>
    <scope>NUCLEOTIDE SEQUENCE [LARGE SCALE GENOMIC DNA]</scope>
</reference>
<proteinExistence type="predicted"/>
<name>A0AAU9P5Q4_9ASTR</name>
<comment type="caution">
    <text evidence="2">The sequence shown here is derived from an EMBL/GenBank/DDBJ whole genome shotgun (WGS) entry which is preliminary data.</text>
</comment>
<gene>
    <name evidence="2" type="ORF">LVIROSA_LOCUS31076</name>
</gene>
<evidence type="ECO:0000256" key="1">
    <source>
        <dbReference type="SAM" id="MobiDB-lite"/>
    </source>
</evidence>
<evidence type="ECO:0000313" key="3">
    <source>
        <dbReference type="Proteomes" id="UP001157418"/>
    </source>
</evidence>
<organism evidence="2 3">
    <name type="scientific">Lactuca virosa</name>
    <dbReference type="NCBI Taxonomy" id="75947"/>
    <lineage>
        <taxon>Eukaryota</taxon>
        <taxon>Viridiplantae</taxon>
        <taxon>Streptophyta</taxon>
        <taxon>Embryophyta</taxon>
        <taxon>Tracheophyta</taxon>
        <taxon>Spermatophyta</taxon>
        <taxon>Magnoliopsida</taxon>
        <taxon>eudicotyledons</taxon>
        <taxon>Gunneridae</taxon>
        <taxon>Pentapetalae</taxon>
        <taxon>asterids</taxon>
        <taxon>campanulids</taxon>
        <taxon>Asterales</taxon>
        <taxon>Asteraceae</taxon>
        <taxon>Cichorioideae</taxon>
        <taxon>Cichorieae</taxon>
        <taxon>Lactucinae</taxon>
        <taxon>Lactuca</taxon>
    </lineage>
</organism>
<dbReference type="EMBL" id="CAKMRJ010005523">
    <property type="protein sequence ID" value="CAH1445308.1"/>
    <property type="molecule type" value="Genomic_DNA"/>
</dbReference>
<protein>
    <submittedName>
        <fullName evidence="2">Uncharacterized protein</fullName>
    </submittedName>
</protein>
<sequence>MTAVSDRVSFEEESSMPTFTSQSSNCQAILNPSKYPKSLQIMVECMKCSFLNRALSTAKEVPMRIVTLTFTTTIVNKMNDRVSFELQGGKRITMSKG</sequence>
<dbReference type="Proteomes" id="UP001157418">
    <property type="component" value="Unassembled WGS sequence"/>
</dbReference>
<feature type="region of interest" description="Disordered" evidence="1">
    <location>
        <begin position="1"/>
        <end position="23"/>
    </location>
</feature>
<accession>A0AAU9P5Q4</accession>